<dbReference type="RefSeq" id="WP_025205101.1">
    <property type="nucleotide sequence ID" value="NZ_CP007033.1"/>
</dbReference>
<dbReference type="InterPro" id="IPR002078">
    <property type="entry name" value="Sigma_54_int"/>
</dbReference>
<keyword evidence="3" id="KW-1185">Reference proteome</keyword>
<sequence>MDQFPKYLCKINNKGIITQVNGNAEKIVSNLGQEIIGQQIESVFGQQPLIQSVLQSGESLDDVDIDITYAHQKLKLTSIYSMSNKFGQNFGCLLAIRKHSGRNVSHTVMSETKFMFDKIIGSSEPMVNSVKLAQKFAKFDAHFLLQGENGTGKEVFAKLSIIKADQMALLLPSIVEQSQEP</sequence>
<reference evidence="2 3" key="1">
    <citation type="journal article" date="2013" name="Stand. Genomic Sci.">
        <title>Complete genome sequence of Dehalobacter restrictus PER-K23(T.).</title>
        <authorList>
            <person name="Kruse T."/>
            <person name="Maillard J."/>
            <person name="Goodwin L."/>
            <person name="Woyke T."/>
            <person name="Teshima H."/>
            <person name="Bruce D."/>
            <person name="Detter C."/>
            <person name="Tapia R."/>
            <person name="Han C."/>
            <person name="Huntemann M."/>
            <person name="Wei C.L."/>
            <person name="Han J."/>
            <person name="Chen A."/>
            <person name="Kyrpides N."/>
            <person name="Szeto E."/>
            <person name="Markowitz V."/>
            <person name="Ivanova N."/>
            <person name="Pagani I."/>
            <person name="Pati A."/>
            <person name="Pitluck S."/>
            <person name="Nolan M."/>
            <person name="Holliger C."/>
            <person name="Smidt H."/>
        </authorList>
    </citation>
    <scope>NUCLEOTIDE SEQUENCE [LARGE SCALE GENOMIC DNA]</scope>
    <source>
        <strain evidence="3">DSM 9455</strain>
    </source>
</reference>
<accession>A0ABN4C1I8</accession>
<name>A0ABN4C1I8_DEHRP</name>
<organism evidence="2 3">
    <name type="scientific">Dehalobacter restrictus (strain DSM 9455 / PER-K23)</name>
    <dbReference type="NCBI Taxonomy" id="871738"/>
    <lineage>
        <taxon>Bacteria</taxon>
        <taxon>Bacillati</taxon>
        <taxon>Bacillota</taxon>
        <taxon>Clostridia</taxon>
        <taxon>Eubacteriales</taxon>
        <taxon>Desulfitobacteriaceae</taxon>
        <taxon>Dehalobacter</taxon>
    </lineage>
</organism>
<dbReference type="Pfam" id="PF00158">
    <property type="entry name" value="Sigma54_activat"/>
    <property type="match status" value="1"/>
</dbReference>
<evidence type="ECO:0000313" key="2">
    <source>
        <dbReference type="EMBL" id="AHF11221.1"/>
    </source>
</evidence>
<evidence type="ECO:0000313" key="3">
    <source>
        <dbReference type="Proteomes" id="UP000018934"/>
    </source>
</evidence>
<gene>
    <name evidence="2" type="ORF">DEHRE_01840</name>
</gene>
<feature type="domain" description="Sigma-54 factor interaction" evidence="1">
    <location>
        <begin position="119"/>
        <end position="159"/>
    </location>
</feature>
<dbReference type="InterPro" id="IPR027417">
    <property type="entry name" value="P-loop_NTPase"/>
</dbReference>
<dbReference type="EMBL" id="CP007033">
    <property type="protein sequence ID" value="AHF11221.1"/>
    <property type="molecule type" value="Genomic_DNA"/>
</dbReference>
<dbReference type="Gene3D" id="3.40.50.300">
    <property type="entry name" value="P-loop containing nucleotide triphosphate hydrolases"/>
    <property type="match status" value="1"/>
</dbReference>
<protein>
    <recommendedName>
        <fullName evidence="1">Sigma-54 factor interaction domain-containing protein</fullName>
    </recommendedName>
</protein>
<dbReference type="Proteomes" id="UP000018934">
    <property type="component" value="Chromosome"/>
</dbReference>
<evidence type="ECO:0000259" key="1">
    <source>
        <dbReference type="Pfam" id="PF00158"/>
    </source>
</evidence>
<proteinExistence type="predicted"/>
<dbReference type="Gene3D" id="3.30.450.20">
    <property type="entry name" value="PAS domain"/>
    <property type="match status" value="1"/>
</dbReference>